<dbReference type="PROSITE" id="PS51352">
    <property type="entry name" value="THIOREDOXIN_2"/>
    <property type="match status" value="1"/>
</dbReference>
<feature type="signal peptide" evidence="4">
    <location>
        <begin position="1"/>
        <end position="21"/>
    </location>
</feature>
<dbReference type="Pfam" id="PF08534">
    <property type="entry name" value="Redoxin"/>
    <property type="match status" value="1"/>
</dbReference>
<keyword evidence="4" id="KW-0732">Signal</keyword>
<feature type="domain" description="Thioredoxin" evidence="5">
    <location>
        <begin position="40"/>
        <end position="183"/>
    </location>
</feature>
<dbReference type="InterPro" id="IPR036249">
    <property type="entry name" value="Thioredoxin-like_sf"/>
</dbReference>
<dbReference type="eggNOG" id="COG0526">
    <property type="taxonomic scope" value="Bacteria"/>
</dbReference>
<organism evidence="6 7">
    <name type="scientific">Oceanicola granulosus (strain ATCC BAA-861 / DSM 15982 / KCTC 12143 / HTCC2516)</name>
    <dbReference type="NCBI Taxonomy" id="314256"/>
    <lineage>
        <taxon>Bacteria</taxon>
        <taxon>Pseudomonadati</taxon>
        <taxon>Pseudomonadota</taxon>
        <taxon>Alphaproteobacteria</taxon>
        <taxon>Rhodobacterales</taxon>
        <taxon>Roseobacteraceae</taxon>
        <taxon>Oceanicola</taxon>
    </lineage>
</organism>
<dbReference type="PROSITE" id="PS00194">
    <property type="entry name" value="THIOREDOXIN_1"/>
    <property type="match status" value="1"/>
</dbReference>
<protein>
    <submittedName>
        <fullName evidence="6">Thiol:disulfide interchange protein, putative</fullName>
    </submittedName>
</protein>
<gene>
    <name evidence="6" type="ORF">OG2516_09353</name>
</gene>
<dbReference type="PANTHER" id="PTHR42852:SF18">
    <property type="entry name" value="CHROMOSOME UNDETERMINED SCAFFOLD_47, WHOLE GENOME SHOTGUN SEQUENCE"/>
    <property type="match status" value="1"/>
</dbReference>
<accession>Q2CDQ6</accession>
<dbReference type="AlphaFoldDB" id="Q2CDQ6"/>
<dbReference type="CDD" id="cd02966">
    <property type="entry name" value="TlpA_like_family"/>
    <property type="match status" value="1"/>
</dbReference>
<sequence>MRLKTALLYIALAGVANTGWADTAALEALREGDMKKLAFHGEPIAAPDDVTFEANGGGDGQLADYEGKVLLLNFWATWCLPCREEMPELAALQEEFGGEDFEVVTVATGRNPPDAMARFFDEIGVDNLPLHRDPRQGFARSMGVLGLPVTVLIDAEGREIGRLQGGADWGSDSARAIVEALLEDRETAAAE</sequence>
<proteinExistence type="predicted"/>
<keyword evidence="3" id="KW-0676">Redox-active center</keyword>
<evidence type="ECO:0000256" key="4">
    <source>
        <dbReference type="SAM" id="SignalP"/>
    </source>
</evidence>
<feature type="chain" id="PRO_5004207210" evidence="4">
    <location>
        <begin position="22"/>
        <end position="191"/>
    </location>
</feature>
<dbReference type="RefSeq" id="WP_007255392.1">
    <property type="nucleotide sequence ID" value="NZ_CH724107.1"/>
</dbReference>
<dbReference type="GO" id="GO:0015036">
    <property type="term" value="F:disulfide oxidoreductase activity"/>
    <property type="evidence" value="ECO:0007669"/>
    <property type="project" value="UniProtKB-ARBA"/>
</dbReference>
<evidence type="ECO:0000313" key="7">
    <source>
        <dbReference type="Proteomes" id="UP000003635"/>
    </source>
</evidence>
<dbReference type="STRING" id="314256.OG2516_09353"/>
<dbReference type="InterPro" id="IPR050553">
    <property type="entry name" value="Thioredoxin_ResA/DsbE_sf"/>
</dbReference>
<evidence type="ECO:0000256" key="2">
    <source>
        <dbReference type="ARBA" id="ARBA00022748"/>
    </source>
</evidence>
<dbReference type="SUPFAM" id="SSF52833">
    <property type="entry name" value="Thioredoxin-like"/>
    <property type="match status" value="1"/>
</dbReference>
<comment type="subcellular location">
    <subcellularLocation>
        <location evidence="1">Cell envelope</location>
    </subcellularLocation>
</comment>
<dbReference type="Gene3D" id="3.40.30.10">
    <property type="entry name" value="Glutaredoxin"/>
    <property type="match status" value="1"/>
</dbReference>
<dbReference type="InterPro" id="IPR013766">
    <property type="entry name" value="Thioredoxin_domain"/>
</dbReference>
<dbReference type="InterPro" id="IPR017937">
    <property type="entry name" value="Thioredoxin_CS"/>
</dbReference>
<dbReference type="EMBL" id="AAOT01000022">
    <property type="protein sequence ID" value="EAR50794.1"/>
    <property type="molecule type" value="Genomic_DNA"/>
</dbReference>
<dbReference type="PANTHER" id="PTHR42852">
    <property type="entry name" value="THIOL:DISULFIDE INTERCHANGE PROTEIN DSBE"/>
    <property type="match status" value="1"/>
</dbReference>
<evidence type="ECO:0000256" key="3">
    <source>
        <dbReference type="ARBA" id="ARBA00023284"/>
    </source>
</evidence>
<dbReference type="Proteomes" id="UP000003635">
    <property type="component" value="Unassembled WGS sequence"/>
</dbReference>
<dbReference type="InterPro" id="IPR013740">
    <property type="entry name" value="Redoxin"/>
</dbReference>
<evidence type="ECO:0000259" key="5">
    <source>
        <dbReference type="PROSITE" id="PS51352"/>
    </source>
</evidence>
<name>Q2CDQ6_OCEGH</name>
<dbReference type="GO" id="GO:0030313">
    <property type="term" value="C:cell envelope"/>
    <property type="evidence" value="ECO:0007669"/>
    <property type="project" value="UniProtKB-SubCell"/>
</dbReference>
<dbReference type="GO" id="GO:0017004">
    <property type="term" value="P:cytochrome complex assembly"/>
    <property type="evidence" value="ECO:0007669"/>
    <property type="project" value="UniProtKB-KW"/>
</dbReference>
<keyword evidence="2" id="KW-0201">Cytochrome c-type biogenesis</keyword>
<comment type="caution">
    <text evidence="6">The sequence shown here is derived from an EMBL/GenBank/DDBJ whole genome shotgun (WGS) entry which is preliminary data.</text>
</comment>
<reference evidence="6 7" key="1">
    <citation type="journal article" date="2010" name="J. Bacteriol.">
        <title>Genome sequences of Oceanicola granulosus HTCC2516(T) and Oceanicola batsensis HTCC2597(TDelta).</title>
        <authorList>
            <person name="Thrash J.C."/>
            <person name="Cho J.C."/>
            <person name="Vergin K.L."/>
            <person name="Giovannoni S.J."/>
        </authorList>
    </citation>
    <scope>NUCLEOTIDE SEQUENCE [LARGE SCALE GENOMIC DNA]</scope>
    <source>
        <strain evidence="7">ATCC BAA-861 / DSM 15982 / KCTC 12143 / HTCC2516</strain>
    </source>
</reference>
<dbReference type="OrthoDB" id="9799347at2"/>
<dbReference type="HOGENOM" id="CLU_042529_11_0_5"/>
<evidence type="ECO:0000256" key="1">
    <source>
        <dbReference type="ARBA" id="ARBA00004196"/>
    </source>
</evidence>
<evidence type="ECO:0000313" key="6">
    <source>
        <dbReference type="EMBL" id="EAR50794.1"/>
    </source>
</evidence>
<keyword evidence="7" id="KW-1185">Reference proteome</keyword>